<feature type="binding site" evidence="12">
    <location>
        <position position="53"/>
    </location>
    <ligand>
        <name>Mg(2+)</name>
        <dbReference type="ChEBI" id="CHEBI:18420"/>
        <label>1</label>
    </ligand>
</feature>
<dbReference type="SUPFAM" id="SSF56784">
    <property type="entry name" value="HAD-like"/>
    <property type="match status" value="1"/>
</dbReference>
<evidence type="ECO:0000256" key="4">
    <source>
        <dbReference type="ARBA" id="ARBA00011738"/>
    </source>
</evidence>
<dbReference type="GO" id="GO:0006487">
    <property type="term" value="P:protein N-linked glycosylation"/>
    <property type="evidence" value="ECO:0007669"/>
    <property type="project" value="TreeGrafter"/>
</dbReference>
<organism evidence="14 15">
    <name type="scientific">Reticulomyxa filosa</name>
    <dbReference type="NCBI Taxonomy" id="46433"/>
    <lineage>
        <taxon>Eukaryota</taxon>
        <taxon>Sar</taxon>
        <taxon>Rhizaria</taxon>
        <taxon>Retaria</taxon>
        <taxon>Foraminifera</taxon>
        <taxon>Monothalamids</taxon>
        <taxon>Reticulomyxidae</taxon>
        <taxon>Reticulomyxa</taxon>
    </lineage>
</organism>
<dbReference type="UniPathway" id="UPA00126">
    <property type="reaction ID" value="UER00424"/>
</dbReference>
<feature type="binding site" evidence="11">
    <location>
        <position position="235"/>
    </location>
    <ligand>
        <name>alpha-D-mannose 1-phosphate</name>
        <dbReference type="ChEBI" id="CHEBI:58409"/>
    </ligand>
</feature>
<feature type="binding site" evidence="12">
    <location>
        <position position="55"/>
    </location>
    <ligand>
        <name>Mg(2+)</name>
        <dbReference type="ChEBI" id="CHEBI:18420"/>
        <label>1</label>
    </ligand>
</feature>
<dbReference type="InterPro" id="IPR023214">
    <property type="entry name" value="HAD_sf"/>
</dbReference>
<dbReference type="InterPro" id="IPR005002">
    <property type="entry name" value="PMM"/>
</dbReference>
<evidence type="ECO:0000256" key="10">
    <source>
        <dbReference type="PIRSR" id="PIRSR605002-1"/>
    </source>
</evidence>
<evidence type="ECO:0000256" key="9">
    <source>
        <dbReference type="ARBA" id="ARBA00023235"/>
    </source>
</evidence>
<dbReference type="GO" id="GO:0046872">
    <property type="term" value="F:metal ion binding"/>
    <property type="evidence" value="ECO:0007669"/>
    <property type="project" value="UniProtKB-KW"/>
</dbReference>
<gene>
    <name evidence="14" type="ORF">RFI_12657</name>
</gene>
<dbReference type="Proteomes" id="UP000023152">
    <property type="component" value="Unassembled WGS sequence"/>
</dbReference>
<evidence type="ECO:0000313" key="14">
    <source>
        <dbReference type="EMBL" id="ETO24501.1"/>
    </source>
</evidence>
<evidence type="ECO:0000256" key="12">
    <source>
        <dbReference type="PIRSR" id="PIRSR605002-3"/>
    </source>
</evidence>
<dbReference type="Pfam" id="PF03332">
    <property type="entry name" value="PMM"/>
    <property type="match status" value="1"/>
</dbReference>
<dbReference type="InterPro" id="IPR036412">
    <property type="entry name" value="HAD-like_sf"/>
</dbReference>
<evidence type="ECO:0000256" key="7">
    <source>
        <dbReference type="ARBA" id="ARBA00022723"/>
    </source>
</evidence>
<evidence type="ECO:0000256" key="8">
    <source>
        <dbReference type="ARBA" id="ARBA00022842"/>
    </source>
</evidence>
<dbReference type="Gene3D" id="3.30.1240.20">
    <property type="match status" value="1"/>
</dbReference>
<dbReference type="Gene3D" id="3.40.50.1000">
    <property type="entry name" value="HAD superfamily/HAD-like"/>
    <property type="match status" value="1"/>
</dbReference>
<sequence>MFTKIFKKFALQKKLIKNPPILSRFSSQFCLFNTYPPIPMAKAERAPILLLFDVDGTLTPARLKVEPFVWELLTEARKKVYLGIVGGSDLPKQQEQLSVGNNAVDSLVLYLGLMFKKAHVNVYSINKNEMIRDVRIRISWFIFFLNYLKRFINFCLHYIADLDIPIKRGTFVEFRSGMINVSPIGRNCSQEEREEFYKYDQKHKIREKMIQEFANQLPDLAKKLKCSIGGQISFDVFPHGWDKTYCLQFVEKENFKEVHFFGDKTEYGGNDYEISNDKRTISHTVKNPKDTAKIVSEILSKIN</sequence>
<feature type="binding site" evidence="11">
    <location>
        <position position="233"/>
    </location>
    <ligand>
        <name>alpha-D-mannose 1-phosphate</name>
        <dbReference type="ChEBI" id="CHEBI:58409"/>
    </ligand>
</feature>
<keyword evidence="8 12" id="KW-0460">Magnesium</keyword>
<comment type="function">
    <text evidence="13">Involved in the synthesis of the GDP-mannose and dolichol-phosphate-mannose required for a number of critical mannosyl transfer reactions.</text>
</comment>
<accession>X6NEU2</accession>
<comment type="catalytic activity">
    <reaction evidence="13">
        <text>alpha-D-mannose 1-phosphate = D-mannose 6-phosphate</text>
        <dbReference type="Rhea" id="RHEA:11140"/>
        <dbReference type="ChEBI" id="CHEBI:58409"/>
        <dbReference type="ChEBI" id="CHEBI:58735"/>
        <dbReference type="EC" id="5.4.2.8"/>
    </reaction>
</comment>
<dbReference type="FunFam" id="3.30.1240.20:FF:000001">
    <property type="entry name" value="Phosphomannomutase"/>
    <property type="match status" value="1"/>
</dbReference>
<name>X6NEU2_RETFI</name>
<feature type="active site" description="Nucleophile" evidence="10">
    <location>
        <position position="53"/>
    </location>
</feature>
<feature type="binding site" evidence="11">
    <location>
        <position position="62"/>
    </location>
    <ligand>
        <name>alpha-D-mannose 1-phosphate</name>
        <dbReference type="ChEBI" id="CHEBI:58409"/>
    </ligand>
</feature>
<comment type="similarity">
    <text evidence="3 13">Belongs to the eukaryotic PMM family.</text>
</comment>
<feature type="binding site" evidence="11">
    <location>
        <position position="175"/>
    </location>
    <ligand>
        <name>alpha-D-mannose 1-phosphate</name>
        <dbReference type="ChEBI" id="CHEBI:58409"/>
    </ligand>
</feature>
<evidence type="ECO:0000256" key="11">
    <source>
        <dbReference type="PIRSR" id="PIRSR605002-2"/>
    </source>
</evidence>
<evidence type="ECO:0000256" key="6">
    <source>
        <dbReference type="ARBA" id="ARBA00022490"/>
    </source>
</evidence>
<dbReference type="GO" id="GO:0009298">
    <property type="term" value="P:GDP-mannose biosynthetic process"/>
    <property type="evidence" value="ECO:0007669"/>
    <property type="project" value="UniProtKB-UniPathway"/>
</dbReference>
<reference evidence="14 15" key="1">
    <citation type="journal article" date="2013" name="Curr. Biol.">
        <title>The Genome of the Foraminiferan Reticulomyxa filosa.</title>
        <authorList>
            <person name="Glockner G."/>
            <person name="Hulsmann N."/>
            <person name="Schleicher M."/>
            <person name="Noegel A.A."/>
            <person name="Eichinger L."/>
            <person name="Gallinger C."/>
            <person name="Pawlowski J."/>
            <person name="Sierra R."/>
            <person name="Euteneuer U."/>
            <person name="Pillet L."/>
            <person name="Moustafa A."/>
            <person name="Platzer M."/>
            <person name="Groth M."/>
            <person name="Szafranski K."/>
            <person name="Schliwa M."/>
        </authorList>
    </citation>
    <scope>NUCLEOTIDE SEQUENCE [LARGE SCALE GENOMIC DNA]</scope>
</reference>
<comment type="subcellular location">
    <subcellularLocation>
        <location evidence="1 13">Cytoplasm</location>
    </subcellularLocation>
</comment>
<dbReference type="GO" id="GO:0004615">
    <property type="term" value="F:phosphomannomutase activity"/>
    <property type="evidence" value="ECO:0007669"/>
    <property type="project" value="UniProtKB-EC"/>
</dbReference>
<dbReference type="InterPro" id="IPR043169">
    <property type="entry name" value="PMM_cap"/>
</dbReference>
<dbReference type="OrthoDB" id="10264771at2759"/>
<evidence type="ECO:0000256" key="5">
    <source>
        <dbReference type="ARBA" id="ARBA00012730"/>
    </source>
</evidence>
<evidence type="ECO:0000256" key="2">
    <source>
        <dbReference type="ARBA" id="ARBA00004699"/>
    </source>
</evidence>
<comment type="subunit">
    <text evidence="4 13">Homodimer.</text>
</comment>
<dbReference type="GO" id="GO:0006013">
    <property type="term" value="P:mannose metabolic process"/>
    <property type="evidence" value="ECO:0007669"/>
    <property type="project" value="TreeGrafter"/>
</dbReference>
<dbReference type="GO" id="GO:0005829">
    <property type="term" value="C:cytosol"/>
    <property type="evidence" value="ECO:0007669"/>
    <property type="project" value="TreeGrafter"/>
</dbReference>
<comment type="caution">
    <text evidence="14">The sequence shown here is derived from an EMBL/GenBank/DDBJ whole genome shotgun (WGS) entry which is preliminary data.</text>
</comment>
<proteinExistence type="inferred from homology"/>
<dbReference type="NCBIfam" id="TIGR01484">
    <property type="entry name" value="HAD-SF-IIB"/>
    <property type="match status" value="1"/>
</dbReference>
<dbReference type="SFLD" id="SFLDG01140">
    <property type="entry name" value="C2.B:_Phosphomannomutase_and_P"/>
    <property type="match status" value="1"/>
</dbReference>
<dbReference type="PANTHER" id="PTHR10466">
    <property type="entry name" value="PHOSPHOMANNOMUTASE"/>
    <property type="match status" value="1"/>
</dbReference>
<feature type="active site" description="Proton donor/acceptor" evidence="10">
    <location>
        <position position="55"/>
    </location>
</feature>
<feature type="binding site" evidence="11">
    <location>
        <position position="193"/>
    </location>
    <ligand>
        <name>alpha-D-mannose 1-phosphate</name>
        <dbReference type="ChEBI" id="CHEBI:58409"/>
    </ligand>
</feature>
<protein>
    <recommendedName>
        <fullName evidence="5 13">Phosphomannomutase</fullName>
        <ecNumber evidence="5 13">5.4.2.8</ecNumber>
    </recommendedName>
</protein>
<dbReference type="CDD" id="cd02585">
    <property type="entry name" value="HAD_PMM"/>
    <property type="match status" value="1"/>
</dbReference>
<keyword evidence="6 13" id="KW-0963">Cytoplasm</keyword>
<feature type="binding site" evidence="12">
    <location>
        <position position="263"/>
    </location>
    <ligand>
        <name>Mg(2+)</name>
        <dbReference type="ChEBI" id="CHEBI:18420"/>
        <label>1</label>
    </ligand>
</feature>
<dbReference type="InterPro" id="IPR006379">
    <property type="entry name" value="HAD-SF_hydro_IIB"/>
</dbReference>
<dbReference type="SFLD" id="SFLDS00003">
    <property type="entry name" value="Haloacid_Dehalogenase"/>
    <property type="match status" value="1"/>
</dbReference>
<feature type="binding site" evidence="12">
    <location>
        <position position="277"/>
    </location>
    <ligand>
        <name>Mg(2+)</name>
        <dbReference type="ChEBI" id="CHEBI:18420"/>
        <label>1</label>
    </ligand>
</feature>
<comment type="pathway">
    <text evidence="2 13">Nucleotide-sugar biosynthesis; GDP-alpha-D-mannose biosynthesis; alpha-D-mannose 1-phosphate from D-fructose 6-phosphate: step 2/2.</text>
</comment>
<dbReference type="SFLD" id="SFLDG01143">
    <property type="entry name" value="C2.B.3:_Phosphomannomutase_Lik"/>
    <property type="match status" value="1"/>
</dbReference>
<evidence type="ECO:0000256" key="13">
    <source>
        <dbReference type="RuleBase" id="RU361118"/>
    </source>
</evidence>
<keyword evidence="15" id="KW-1185">Reference proteome</keyword>
<evidence type="ECO:0000256" key="1">
    <source>
        <dbReference type="ARBA" id="ARBA00004496"/>
    </source>
</evidence>
<feature type="binding site" evidence="11">
    <location>
        <position position="186"/>
    </location>
    <ligand>
        <name>alpha-D-mannose 1-phosphate</name>
        <dbReference type="ChEBI" id="CHEBI:58409"/>
    </ligand>
</feature>
<keyword evidence="7 12" id="KW-0479">Metal-binding</keyword>
<feature type="binding site" evidence="12">
    <location>
        <position position="280"/>
    </location>
    <ligand>
        <name>Mg(2+)</name>
        <dbReference type="ChEBI" id="CHEBI:18420"/>
        <label>1</label>
    </ligand>
</feature>
<comment type="cofactor">
    <cofactor evidence="12">
        <name>Mg(2+)</name>
        <dbReference type="ChEBI" id="CHEBI:18420"/>
    </cofactor>
</comment>
<evidence type="ECO:0000313" key="15">
    <source>
        <dbReference type="Proteomes" id="UP000023152"/>
    </source>
</evidence>
<dbReference type="EC" id="5.4.2.8" evidence="5 13"/>
<keyword evidence="9 13" id="KW-0413">Isomerase</keyword>
<dbReference type="PANTHER" id="PTHR10466:SF0">
    <property type="entry name" value="PHOSPHOMANNOMUTASE"/>
    <property type="match status" value="1"/>
</dbReference>
<dbReference type="AlphaFoldDB" id="X6NEU2"/>
<evidence type="ECO:0000256" key="3">
    <source>
        <dbReference type="ARBA" id="ARBA00009736"/>
    </source>
</evidence>
<dbReference type="EMBL" id="ASPP01009182">
    <property type="protein sequence ID" value="ETO24501.1"/>
    <property type="molecule type" value="Genomic_DNA"/>
</dbReference>